<evidence type="ECO:0000259" key="6">
    <source>
        <dbReference type="PROSITE" id="PS51292"/>
    </source>
</evidence>
<feature type="domain" description="RING-CH-type" evidence="6">
    <location>
        <begin position="361"/>
        <end position="429"/>
    </location>
</feature>
<dbReference type="PROSITE" id="PS51292">
    <property type="entry name" value="ZF_RING_CH"/>
    <property type="match status" value="1"/>
</dbReference>
<dbReference type="Pfam" id="PF12906">
    <property type="entry name" value="RINGv"/>
    <property type="match status" value="1"/>
</dbReference>
<feature type="compositionally biased region" description="Basic and acidic residues" evidence="4">
    <location>
        <begin position="213"/>
        <end position="226"/>
    </location>
</feature>
<keyword evidence="1" id="KW-0479">Metal-binding</keyword>
<reference evidence="7" key="1">
    <citation type="journal article" date="2020" name="Fungal Divers.">
        <title>Resolving the Mortierellaceae phylogeny through synthesis of multi-gene phylogenetics and phylogenomics.</title>
        <authorList>
            <person name="Vandepol N."/>
            <person name="Liber J."/>
            <person name="Desiro A."/>
            <person name="Na H."/>
            <person name="Kennedy M."/>
            <person name="Barry K."/>
            <person name="Grigoriev I.V."/>
            <person name="Miller A.N."/>
            <person name="O'Donnell K."/>
            <person name="Stajich J.E."/>
            <person name="Bonito G."/>
        </authorList>
    </citation>
    <scope>NUCLEOTIDE SEQUENCE</scope>
    <source>
        <strain evidence="7">MES-2147</strain>
    </source>
</reference>
<feature type="compositionally biased region" description="Basic and acidic residues" evidence="4">
    <location>
        <begin position="193"/>
        <end position="205"/>
    </location>
</feature>
<feature type="compositionally biased region" description="Polar residues" evidence="4">
    <location>
        <begin position="171"/>
        <end position="188"/>
    </location>
</feature>
<dbReference type="Proteomes" id="UP000749646">
    <property type="component" value="Unassembled WGS sequence"/>
</dbReference>
<organism evidence="7 8">
    <name type="scientific">Modicella reniformis</name>
    <dbReference type="NCBI Taxonomy" id="1440133"/>
    <lineage>
        <taxon>Eukaryota</taxon>
        <taxon>Fungi</taxon>
        <taxon>Fungi incertae sedis</taxon>
        <taxon>Mucoromycota</taxon>
        <taxon>Mortierellomycotina</taxon>
        <taxon>Mortierellomycetes</taxon>
        <taxon>Mortierellales</taxon>
        <taxon>Mortierellaceae</taxon>
        <taxon>Modicella</taxon>
    </lineage>
</organism>
<dbReference type="EMBL" id="JAAAHW010006265">
    <property type="protein sequence ID" value="KAF9963716.1"/>
    <property type="molecule type" value="Genomic_DNA"/>
</dbReference>
<feature type="compositionally biased region" description="Low complexity" evidence="4">
    <location>
        <begin position="106"/>
        <end position="125"/>
    </location>
</feature>
<keyword evidence="2" id="KW-0863">Zinc-finger</keyword>
<keyword evidence="5" id="KW-1133">Transmembrane helix</keyword>
<evidence type="ECO:0000256" key="3">
    <source>
        <dbReference type="ARBA" id="ARBA00022833"/>
    </source>
</evidence>
<proteinExistence type="predicted"/>
<evidence type="ECO:0000313" key="7">
    <source>
        <dbReference type="EMBL" id="KAF9963716.1"/>
    </source>
</evidence>
<evidence type="ECO:0000313" key="8">
    <source>
        <dbReference type="Proteomes" id="UP000749646"/>
    </source>
</evidence>
<feature type="compositionally biased region" description="Polar residues" evidence="4">
    <location>
        <begin position="126"/>
        <end position="155"/>
    </location>
</feature>
<keyword evidence="5" id="KW-0472">Membrane</keyword>
<gene>
    <name evidence="7" type="ORF">BGZ65_000262</name>
</gene>
<dbReference type="PANTHER" id="PTHR46347">
    <property type="entry name" value="RING/FYVE/PHD ZINC FINGER SUPERFAMILY PROTEIN"/>
    <property type="match status" value="1"/>
</dbReference>
<dbReference type="SMART" id="SM00744">
    <property type="entry name" value="RINGv"/>
    <property type="match status" value="1"/>
</dbReference>
<accession>A0A9P6J6G7</accession>
<feature type="region of interest" description="Disordered" evidence="4">
    <location>
        <begin position="277"/>
        <end position="340"/>
    </location>
</feature>
<evidence type="ECO:0000256" key="1">
    <source>
        <dbReference type="ARBA" id="ARBA00022723"/>
    </source>
</evidence>
<dbReference type="GO" id="GO:0008270">
    <property type="term" value="F:zinc ion binding"/>
    <property type="evidence" value="ECO:0007669"/>
    <property type="project" value="UniProtKB-KW"/>
</dbReference>
<evidence type="ECO:0000256" key="2">
    <source>
        <dbReference type="ARBA" id="ARBA00022771"/>
    </source>
</evidence>
<keyword evidence="3" id="KW-0862">Zinc</keyword>
<feature type="transmembrane region" description="Helical" evidence="5">
    <location>
        <begin position="443"/>
        <end position="470"/>
    </location>
</feature>
<dbReference type="PANTHER" id="PTHR46347:SF1">
    <property type="entry name" value="RING_FYVE_PHD ZINC FINGER SUPERFAMILY PROTEIN"/>
    <property type="match status" value="1"/>
</dbReference>
<keyword evidence="5" id="KW-0812">Transmembrane</keyword>
<dbReference type="InterPro" id="IPR011016">
    <property type="entry name" value="Znf_RING-CH"/>
</dbReference>
<feature type="compositionally biased region" description="Low complexity" evidence="4">
    <location>
        <begin position="277"/>
        <end position="290"/>
    </location>
</feature>
<feature type="transmembrane region" description="Helical" evidence="5">
    <location>
        <begin position="523"/>
        <end position="547"/>
    </location>
</feature>
<comment type="caution">
    <text evidence="7">The sequence shown here is derived from an EMBL/GenBank/DDBJ whole genome shotgun (WGS) entry which is preliminary data.</text>
</comment>
<dbReference type="AlphaFoldDB" id="A0A9P6J6G7"/>
<keyword evidence="8" id="KW-1185">Reference proteome</keyword>
<name>A0A9P6J6G7_9FUNG</name>
<dbReference type="InterPro" id="IPR013083">
    <property type="entry name" value="Znf_RING/FYVE/PHD"/>
</dbReference>
<dbReference type="SUPFAM" id="SSF57850">
    <property type="entry name" value="RING/U-box"/>
    <property type="match status" value="1"/>
</dbReference>
<sequence length="611" mass="66100">MSNPPPKTDADKLNLEANLLEQDDYDELVDEDWLDMVKPAQLAQPSVNTTPTPALMPGQPTNDDHQVPSFSSPIDKHSPEHPTAAASGTFKAAPATHPADDVSKASRPVVVSDSSFSPSSDLKVSTSTEPEATRKQVQASIPGSTSPTSTYSDSEFSLLEPAEPSAEPSRKNSLSSLTGFQGLTSTGTSPRSRGLDRDRDSDEHLPTTAHSPSHSDFEQVGSDHGEGSPGIESVSVRSSNNETPSCASSEGKGHPDDHDDEAVFSQDTNANIAIMTTATSSSTSAPIPSAKRATYRTTVEDATNSDDEHGSSRLTAGLQYRGSHTQQDDRPRSFTSSSTMPGAFNVGLDAELPSTSTAVNEPPVDERQCRICLGGAEEEKALGRLISPCLCKGSMKYVHVECLNAWRTRSPKPESHYKCDTCKYSFSFRRTAFARYLAHPMTLFVLTVVVFVMAVFAAGFAMKLLLYLMAEESLEFVYPGNPEDYDDAQLARRLKGNAIIFKTPDTLRAVFRIDGTHMVFGSFFVSVFGFLQLLLSTLWMGGGGGVLRIGGFGLGRRRPVRGEREPGVGGVLVLMILAFGLFKSVYMTYQLVHRASRHVLAKAEMMVLEVQ</sequence>
<feature type="compositionally biased region" description="Polar residues" evidence="4">
    <location>
        <begin position="43"/>
        <end position="52"/>
    </location>
</feature>
<evidence type="ECO:0000256" key="5">
    <source>
        <dbReference type="SAM" id="Phobius"/>
    </source>
</evidence>
<dbReference type="OrthoDB" id="264354at2759"/>
<protein>
    <recommendedName>
        <fullName evidence="6">RING-CH-type domain-containing protein</fullName>
    </recommendedName>
</protein>
<dbReference type="CDD" id="cd16495">
    <property type="entry name" value="RING_CH-C4HC3_MARCH"/>
    <property type="match status" value="1"/>
</dbReference>
<dbReference type="Gene3D" id="3.30.40.10">
    <property type="entry name" value="Zinc/RING finger domain, C3HC4 (zinc finger)"/>
    <property type="match status" value="1"/>
</dbReference>
<feature type="transmembrane region" description="Helical" evidence="5">
    <location>
        <begin position="568"/>
        <end position="589"/>
    </location>
</feature>
<feature type="compositionally biased region" description="Polar residues" evidence="4">
    <location>
        <begin position="235"/>
        <end position="248"/>
    </location>
</feature>
<feature type="region of interest" description="Disordered" evidence="4">
    <location>
        <begin position="41"/>
        <end position="262"/>
    </location>
</feature>
<evidence type="ECO:0000256" key="4">
    <source>
        <dbReference type="SAM" id="MobiDB-lite"/>
    </source>
</evidence>